<evidence type="ECO:0000256" key="10">
    <source>
        <dbReference type="ARBA" id="ARBA00023201"/>
    </source>
</evidence>
<dbReference type="EMBL" id="OV651813">
    <property type="protein sequence ID" value="CAH1098522.1"/>
    <property type="molecule type" value="Genomic_DNA"/>
</dbReference>
<evidence type="ECO:0000256" key="6">
    <source>
        <dbReference type="ARBA" id="ARBA00022989"/>
    </source>
</evidence>
<evidence type="ECO:0000256" key="4">
    <source>
        <dbReference type="ARBA" id="ARBA00022461"/>
    </source>
</evidence>
<accession>A0A9P0CH21</accession>
<evidence type="ECO:0000256" key="11">
    <source>
        <dbReference type="ARBA" id="ARBA00023303"/>
    </source>
</evidence>
<keyword evidence="4 12" id="KW-0894">Sodium channel</keyword>
<evidence type="ECO:0000256" key="1">
    <source>
        <dbReference type="ARBA" id="ARBA00004141"/>
    </source>
</evidence>
<evidence type="ECO:0000256" key="13">
    <source>
        <dbReference type="SAM" id="Phobius"/>
    </source>
</evidence>
<sequence>MEKKQQKHPFFKKVRNYFKEYCNNTSIHGFKYFGENRSYFERGWWFVVFVLSLTACFFAISMVYQKWIKSPVIVTFATMETPVYTIPFPAVTICPESKSMQPVYSHEEILKSFINNETLTEDELRNLKYMGLICDRDRDIQYPDNEFVTDEIYDVFNNLSAGQPFYECNFMGQDLDCNKVFVPIFTDEGVCYTFNSANRSDIFRDNVYQHYDFLNAERNISDNWNIEEGYSKSAGLETYPRRALLAGVNNALTVTLISTFLDEDQTCKGGIHGYKVSIHLPTRLPRSSQEYFRVPNNEIVIAGINPNMIKTSSRLRNYDVKKRNCYFSYEKHLKFFKIYTPKTCKLECQTNFTLYYCGCVAFFMPRENSTNICGLGNYECMNYAETQFQLFSLRHLNTSQNNSYITQKTWPNERKFFPGDLPICDCLPMCSDLTYLVETSQSKWDWFNAESKHYKNNSIPINRDMIKFSTLIIFFKSSEFIFSERNELYGPLDFLANFGGLLGLFTGFSLLSLMEAFYFLTLRMFCNARMYGNWSGKNNYVN</sequence>
<gene>
    <name evidence="14" type="ORF">PSYICH_LOCUS406</name>
</gene>
<protein>
    <submittedName>
        <fullName evidence="14">Uncharacterized protein</fullName>
    </submittedName>
</protein>
<dbReference type="AlphaFoldDB" id="A0A9P0CH21"/>
<feature type="transmembrane region" description="Helical" evidence="13">
    <location>
        <begin position="43"/>
        <end position="64"/>
    </location>
</feature>
<dbReference type="OrthoDB" id="6021021at2759"/>
<evidence type="ECO:0000256" key="3">
    <source>
        <dbReference type="ARBA" id="ARBA00022448"/>
    </source>
</evidence>
<organism evidence="14 15">
    <name type="scientific">Psylliodes chrysocephalus</name>
    <dbReference type="NCBI Taxonomy" id="3402493"/>
    <lineage>
        <taxon>Eukaryota</taxon>
        <taxon>Metazoa</taxon>
        <taxon>Ecdysozoa</taxon>
        <taxon>Arthropoda</taxon>
        <taxon>Hexapoda</taxon>
        <taxon>Insecta</taxon>
        <taxon>Pterygota</taxon>
        <taxon>Neoptera</taxon>
        <taxon>Endopterygota</taxon>
        <taxon>Coleoptera</taxon>
        <taxon>Polyphaga</taxon>
        <taxon>Cucujiformia</taxon>
        <taxon>Chrysomeloidea</taxon>
        <taxon>Chrysomelidae</taxon>
        <taxon>Galerucinae</taxon>
        <taxon>Alticini</taxon>
        <taxon>Psylliodes</taxon>
    </lineage>
</organism>
<dbReference type="Gene3D" id="1.10.287.770">
    <property type="entry name" value="YojJ-like"/>
    <property type="match status" value="1"/>
</dbReference>
<keyword evidence="11 12" id="KW-0407">Ion channel</keyword>
<evidence type="ECO:0000256" key="9">
    <source>
        <dbReference type="ARBA" id="ARBA00023136"/>
    </source>
</evidence>
<comment type="similarity">
    <text evidence="2 12">Belongs to the amiloride-sensitive sodium channel (TC 1.A.6) family.</text>
</comment>
<evidence type="ECO:0000256" key="12">
    <source>
        <dbReference type="RuleBase" id="RU000679"/>
    </source>
</evidence>
<dbReference type="GO" id="GO:0005886">
    <property type="term" value="C:plasma membrane"/>
    <property type="evidence" value="ECO:0007669"/>
    <property type="project" value="TreeGrafter"/>
</dbReference>
<evidence type="ECO:0000256" key="7">
    <source>
        <dbReference type="ARBA" id="ARBA00023053"/>
    </source>
</evidence>
<keyword evidence="6 13" id="KW-1133">Transmembrane helix</keyword>
<evidence type="ECO:0000256" key="2">
    <source>
        <dbReference type="ARBA" id="ARBA00007193"/>
    </source>
</evidence>
<evidence type="ECO:0000256" key="5">
    <source>
        <dbReference type="ARBA" id="ARBA00022692"/>
    </source>
</evidence>
<keyword evidence="5 12" id="KW-0812">Transmembrane</keyword>
<keyword evidence="8 12" id="KW-0406">Ion transport</keyword>
<dbReference type="PRINTS" id="PR01078">
    <property type="entry name" value="AMINACHANNEL"/>
</dbReference>
<reference evidence="14" key="1">
    <citation type="submission" date="2022-01" db="EMBL/GenBank/DDBJ databases">
        <authorList>
            <person name="King R."/>
        </authorList>
    </citation>
    <scope>NUCLEOTIDE SEQUENCE</scope>
</reference>
<keyword evidence="10 12" id="KW-0739">Sodium transport</keyword>
<evidence type="ECO:0000313" key="15">
    <source>
        <dbReference type="Proteomes" id="UP001153636"/>
    </source>
</evidence>
<dbReference type="PANTHER" id="PTHR11690">
    <property type="entry name" value="AMILORIDE-SENSITIVE SODIUM CHANNEL-RELATED"/>
    <property type="match status" value="1"/>
</dbReference>
<dbReference type="Pfam" id="PF00858">
    <property type="entry name" value="ASC"/>
    <property type="match status" value="1"/>
</dbReference>
<keyword evidence="15" id="KW-1185">Reference proteome</keyword>
<comment type="subcellular location">
    <subcellularLocation>
        <location evidence="1">Membrane</location>
        <topology evidence="1">Multi-pass membrane protein</topology>
    </subcellularLocation>
</comment>
<name>A0A9P0CH21_9CUCU</name>
<feature type="transmembrane region" description="Helical" evidence="13">
    <location>
        <begin position="494"/>
        <end position="520"/>
    </location>
</feature>
<keyword evidence="9 13" id="KW-0472">Membrane</keyword>
<keyword evidence="7" id="KW-0915">Sodium</keyword>
<evidence type="ECO:0000256" key="8">
    <source>
        <dbReference type="ARBA" id="ARBA00023065"/>
    </source>
</evidence>
<evidence type="ECO:0000313" key="14">
    <source>
        <dbReference type="EMBL" id="CAH1098522.1"/>
    </source>
</evidence>
<dbReference type="PANTHER" id="PTHR11690:SF288">
    <property type="entry name" value="AMILORIDE-SENSITIVE NA+ CHANNEL-RELATED"/>
    <property type="match status" value="1"/>
</dbReference>
<dbReference type="Proteomes" id="UP001153636">
    <property type="component" value="Chromosome 1"/>
</dbReference>
<proteinExistence type="inferred from homology"/>
<dbReference type="InterPro" id="IPR001873">
    <property type="entry name" value="ENaC"/>
</dbReference>
<dbReference type="GO" id="GO:0015280">
    <property type="term" value="F:ligand-gated sodium channel activity"/>
    <property type="evidence" value="ECO:0007669"/>
    <property type="project" value="TreeGrafter"/>
</dbReference>
<keyword evidence="3 12" id="KW-0813">Transport</keyword>
<dbReference type="Gene3D" id="2.60.470.10">
    <property type="entry name" value="Acid-sensing ion channels like domains"/>
    <property type="match status" value="1"/>
</dbReference>